<evidence type="ECO:0000256" key="4">
    <source>
        <dbReference type="ARBA" id="ARBA00022989"/>
    </source>
</evidence>
<keyword evidence="12" id="KW-1185">Reference proteome</keyword>
<keyword evidence="10" id="KW-0479">Metal-binding</keyword>
<gene>
    <name evidence="10 11" type="primary">crcB</name>
    <name evidence="10" type="synonym">fluC</name>
    <name evidence="11" type="ORF">EIO64_17765</name>
</gene>
<dbReference type="GeneID" id="89521013"/>
<dbReference type="GO" id="GO:0140114">
    <property type="term" value="P:cellular detoxification of fluoride"/>
    <property type="evidence" value="ECO:0007669"/>
    <property type="project" value="UniProtKB-UniRule"/>
</dbReference>
<keyword evidence="5 10" id="KW-0472">Membrane</keyword>
<comment type="function">
    <text evidence="9 10">Fluoride-specific ion channel. Important for reducing fluoride concentration in the cell, thus reducing its toxicity.</text>
</comment>
<evidence type="ECO:0000256" key="3">
    <source>
        <dbReference type="ARBA" id="ARBA00022692"/>
    </source>
</evidence>
<accession>A0A4D7AYV2</accession>
<evidence type="ECO:0000256" key="6">
    <source>
        <dbReference type="ARBA" id="ARBA00023303"/>
    </source>
</evidence>
<dbReference type="GO" id="GO:0005886">
    <property type="term" value="C:plasma membrane"/>
    <property type="evidence" value="ECO:0007669"/>
    <property type="project" value="UniProtKB-SubCell"/>
</dbReference>
<name>A0A4D7AYV2_9FIRM</name>
<evidence type="ECO:0000256" key="7">
    <source>
        <dbReference type="ARBA" id="ARBA00035120"/>
    </source>
</evidence>
<evidence type="ECO:0000256" key="1">
    <source>
        <dbReference type="ARBA" id="ARBA00004651"/>
    </source>
</evidence>
<feature type="binding site" evidence="10">
    <location>
        <position position="74"/>
    </location>
    <ligand>
        <name>Na(+)</name>
        <dbReference type="ChEBI" id="CHEBI:29101"/>
        <note>structural</note>
    </ligand>
</feature>
<protein>
    <recommendedName>
        <fullName evidence="10">Fluoride-specific ion channel FluC</fullName>
    </recommendedName>
</protein>
<evidence type="ECO:0000313" key="11">
    <source>
        <dbReference type="EMBL" id="QCI60826.1"/>
    </source>
</evidence>
<evidence type="ECO:0000256" key="2">
    <source>
        <dbReference type="ARBA" id="ARBA00022475"/>
    </source>
</evidence>
<dbReference type="Proteomes" id="UP000298642">
    <property type="component" value="Chromosome"/>
</dbReference>
<keyword evidence="3 10" id="KW-0812">Transmembrane</keyword>
<comment type="similarity">
    <text evidence="7 10">Belongs to the fluoride channel Fluc/FEX (TC 1.A.43) family.</text>
</comment>
<dbReference type="PANTHER" id="PTHR28259">
    <property type="entry name" value="FLUORIDE EXPORT PROTEIN 1-RELATED"/>
    <property type="match status" value="1"/>
</dbReference>
<dbReference type="PANTHER" id="PTHR28259:SF1">
    <property type="entry name" value="FLUORIDE EXPORT PROTEIN 1-RELATED"/>
    <property type="match status" value="1"/>
</dbReference>
<keyword evidence="10" id="KW-0813">Transport</keyword>
<keyword evidence="6 10" id="KW-0407">Ion channel</keyword>
<keyword evidence="4 10" id="KW-1133">Transmembrane helix</keyword>
<organism evidence="11 12">
    <name type="scientific">Dysosmobacter welbionis</name>
    <dbReference type="NCBI Taxonomy" id="2093857"/>
    <lineage>
        <taxon>Bacteria</taxon>
        <taxon>Bacillati</taxon>
        <taxon>Bacillota</taxon>
        <taxon>Clostridia</taxon>
        <taxon>Eubacteriales</taxon>
        <taxon>Oscillospiraceae</taxon>
        <taxon>Dysosmobacter</taxon>
    </lineage>
</organism>
<dbReference type="AlphaFoldDB" id="A0A4D7AYV2"/>
<dbReference type="NCBIfam" id="TIGR00494">
    <property type="entry name" value="crcB"/>
    <property type="match status" value="1"/>
</dbReference>
<feature type="transmembrane region" description="Helical" evidence="10">
    <location>
        <begin position="96"/>
        <end position="120"/>
    </location>
</feature>
<dbReference type="Pfam" id="PF02537">
    <property type="entry name" value="CRCB"/>
    <property type="match status" value="1"/>
</dbReference>
<feature type="binding site" evidence="10">
    <location>
        <position position="77"/>
    </location>
    <ligand>
        <name>Na(+)</name>
        <dbReference type="ChEBI" id="CHEBI:29101"/>
        <note>structural</note>
    </ligand>
</feature>
<dbReference type="EMBL" id="CP034413">
    <property type="protein sequence ID" value="QCI60826.1"/>
    <property type="molecule type" value="Genomic_DNA"/>
</dbReference>
<comment type="activity regulation">
    <text evidence="10">Na(+) is not transported, but it plays an essential structural role and its presence is essential for fluoride channel function.</text>
</comment>
<dbReference type="GO" id="GO:0046872">
    <property type="term" value="F:metal ion binding"/>
    <property type="evidence" value="ECO:0007669"/>
    <property type="project" value="UniProtKB-KW"/>
</dbReference>
<feature type="transmembrane region" description="Helical" evidence="10">
    <location>
        <begin position="37"/>
        <end position="55"/>
    </location>
</feature>
<comment type="catalytic activity">
    <reaction evidence="8">
        <text>fluoride(in) = fluoride(out)</text>
        <dbReference type="Rhea" id="RHEA:76159"/>
        <dbReference type="ChEBI" id="CHEBI:17051"/>
    </reaction>
    <physiologicalReaction direction="left-to-right" evidence="8">
        <dbReference type="Rhea" id="RHEA:76160"/>
    </physiologicalReaction>
</comment>
<dbReference type="RefSeq" id="WP_119310930.1">
    <property type="nucleotide sequence ID" value="NZ_CP034413.3"/>
</dbReference>
<evidence type="ECO:0000256" key="5">
    <source>
        <dbReference type="ARBA" id="ARBA00023136"/>
    </source>
</evidence>
<keyword evidence="10" id="KW-0406">Ion transport</keyword>
<keyword evidence="10" id="KW-0915">Sodium</keyword>
<evidence type="ECO:0000256" key="9">
    <source>
        <dbReference type="ARBA" id="ARBA00049940"/>
    </source>
</evidence>
<sequence length="121" mass="12443">MLNCIAVGLRGFLGSVCRYLAGQIPLGRDWGFPVRTLAINLIGSFLIGAVTALALKRAAPDPRLVLFLKAGVCGGFTTFSSFALETGDLLQSGRTAAALLYAAASLILGVAAVFAGEAAVR</sequence>
<evidence type="ECO:0000256" key="10">
    <source>
        <dbReference type="HAMAP-Rule" id="MF_00454"/>
    </source>
</evidence>
<proteinExistence type="inferred from homology"/>
<keyword evidence="2 10" id="KW-1003">Cell membrane</keyword>
<evidence type="ECO:0000313" key="12">
    <source>
        <dbReference type="Proteomes" id="UP000298642"/>
    </source>
</evidence>
<comment type="subcellular location">
    <subcellularLocation>
        <location evidence="1 10">Cell membrane</location>
        <topology evidence="1 10">Multi-pass membrane protein</topology>
    </subcellularLocation>
</comment>
<dbReference type="GO" id="GO:0062054">
    <property type="term" value="F:fluoride channel activity"/>
    <property type="evidence" value="ECO:0007669"/>
    <property type="project" value="UniProtKB-UniRule"/>
</dbReference>
<reference evidence="12" key="1">
    <citation type="submission" date="2018-12" db="EMBL/GenBank/DDBJ databases">
        <title>Dusodibacter welbiota gen. nov., sp. nov., isolated from human faeces and emended description of the Oscillibacter genus.</title>
        <authorList>
            <person name="Le Roy T."/>
            <person name="Van der Smissen P."/>
            <person name="Delzenne N."/>
            <person name="Muccioli G."/>
            <person name="Collet J.F."/>
            <person name="Cani P.D."/>
        </authorList>
    </citation>
    <scope>NUCLEOTIDE SEQUENCE [LARGE SCALE GENOMIC DNA]</scope>
    <source>
        <strain evidence="12">J115</strain>
    </source>
</reference>
<evidence type="ECO:0000256" key="8">
    <source>
        <dbReference type="ARBA" id="ARBA00035585"/>
    </source>
</evidence>
<dbReference type="KEGG" id="obj:EIO64_17765"/>
<feature type="transmembrane region" description="Helical" evidence="10">
    <location>
        <begin position="64"/>
        <end position="84"/>
    </location>
</feature>
<dbReference type="InterPro" id="IPR003691">
    <property type="entry name" value="FluC"/>
</dbReference>
<dbReference type="HAMAP" id="MF_00454">
    <property type="entry name" value="FluC"/>
    <property type="match status" value="1"/>
</dbReference>